<sequence>MSLSEPDIDLLPPQSTAKETDCGEPRKQGVFS</sequence>
<protein>
    <submittedName>
        <fullName evidence="2">Uncharacterized protein</fullName>
    </submittedName>
</protein>
<evidence type="ECO:0000256" key="1">
    <source>
        <dbReference type="SAM" id="MobiDB-lite"/>
    </source>
</evidence>
<reference evidence="2" key="2">
    <citation type="journal article" date="2015" name="Data Brief">
        <title>Shoot transcriptome of the giant reed, Arundo donax.</title>
        <authorList>
            <person name="Barrero R.A."/>
            <person name="Guerrero F.D."/>
            <person name="Moolhuijzen P."/>
            <person name="Goolsby J.A."/>
            <person name="Tidwell J."/>
            <person name="Bellgard S.E."/>
            <person name="Bellgard M.I."/>
        </authorList>
    </citation>
    <scope>NUCLEOTIDE SEQUENCE</scope>
    <source>
        <tissue evidence="2">Shoot tissue taken approximately 20 cm above the soil surface</tissue>
    </source>
</reference>
<reference evidence="2" key="1">
    <citation type="submission" date="2014-09" db="EMBL/GenBank/DDBJ databases">
        <authorList>
            <person name="Magalhaes I.L.F."/>
            <person name="Oliveira U."/>
            <person name="Santos F.R."/>
            <person name="Vidigal T.H.D.A."/>
            <person name="Brescovit A.D."/>
            <person name="Santos A.J."/>
        </authorList>
    </citation>
    <scope>NUCLEOTIDE SEQUENCE</scope>
    <source>
        <tissue evidence="2">Shoot tissue taken approximately 20 cm above the soil surface</tissue>
    </source>
</reference>
<accession>A0A0A9FJ08</accession>
<proteinExistence type="predicted"/>
<dbReference type="AlphaFoldDB" id="A0A0A9FJ08"/>
<feature type="region of interest" description="Disordered" evidence="1">
    <location>
        <begin position="1"/>
        <end position="32"/>
    </location>
</feature>
<name>A0A0A9FJ08_ARUDO</name>
<dbReference type="EMBL" id="GBRH01185559">
    <property type="protein sequence ID" value="JAE12337.1"/>
    <property type="molecule type" value="Transcribed_RNA"/>
</dbReference>
<evidence type="ECO:0000313" key="2">
    <source>
        <dbReference type="EMBL" id="JAE12337.1"/>
    </source>
</evidence>
<organism evidence="2">
    <name type="scientific">Arundo donax</name>
    <name type="common">Giant reed</name>
    <name type="synonym">Donax arundinaceus</name>
    <dbReference type="NCBI Taxonomy" id="35708"/>
    <lineage>
        <taxon>Eukaryota</taxon>
        <taxon>Viridiplantae</taxon>
        <taxon>Streptophyta</taxon>
        <taxon>Embryophyta</taxon>
        <taxon>Tracheophyta</taxon>
        <taxon>Spermatophyta</taxon>
        <taxon>Magnoliopsida</taxon>
        <taxon>Liliopsida</taxon>
        <taxon>Poales</taxon>
        <taxon>Poaceae</taxon>
        <taxon>PACMAD clade</taxon>
        <taxon>Arundinoideae</taxon>
        <taxon>Arundineae</taxon>
        <taxon>Arundo</taxon>
    </lineage>
</organism>
<feature type="compositionally biased region" description="Basic and acidic residues" evidence="1">
    <location>
        <begin position="18"/>
        <end position="32"/>
    </location>
</feature>